<comment type="similarity">
    <text evidence="1">Belongs to the choline/ethanolamine kinase family.</text>
</comment>
<accession>A0A9P8QDP8</accession>
<evidence type="ECO:0000256" key="1">
    <source>
        <dbReference type="ARBA" id="ARBA00038211"/>
    </source>
</evidence>
<keyword evidence="5" id="KW-1185">Reference proteome</keyword>
<protein>
    <recommendedName>
        <fullName evidence="3">Choline kinase N-terminal domain-containing protein</fullName>
    </recommendedName>
</protein>
<evidence type="ECO:0000313" key="5">
    <source>
        <dbReference type="Proteomes" id="UP000774326"/>
    </source>
</evidence>
<dbReference type="AlphaFoldDB" id="A0A9P8QDP8"/>
<dbReference type="Gene3D" id="3.90.1200.10">
    <property type="match status" value="1"/>
</dbReference>
<feature type="compositionally biased region" description="Low complexity" evidence="2">
    <location>
        <begin position="72"/>
        <end position="97"/>
    </location>
</feature>
<feature type="region of interest" description="Disordered" evidence="2">
    <location>
        <begin position="55"/>
        <end position="151"/>
    </location>
</feature>
<feature type="compositionally biased region" description="Low complexity" evidence="2">
    <location>
        <begin position="117"/>
        <end position="135"/>
    </location>
</feature>
<organism evidence="4 5">
    <name type="scientific">Wickerhamomyces pijperi</name>
    <name type="common">Yeast</name>
    <name type="synonym">Pichia pijperi</name>
    <dbReference type="NCBI Taxonomy" id="599730"/>
    <lineage>
        <taxon>Eukaryota</taxon>
        <taxon>Fungi</taxon>
        <taxon>Dikarya</taxon>
        <taxon>Ascomycota</taxon>
        <taxon>Saccharomycotina</taxon>
        <taxon>Saccharomycetes</taxon>
        <taxon>Phaffomycetales</taxon>
        <taxon>Wickerhamomycetaceae</taxon>
        <taxon>Wickerhamomyces</taxon>
    </lineage>
</organism>
<dbReference type="Pfam" id="PF04428">
    <property type="entry name" value="Choline_kin_N"/>
    <property type="match status" value="1"/>
</dbReference>
<feature type="compositionally biased region" description="Acidic residues" evidence="2">
    <location>
        <begin position="675"/>
        <end position="688"/>
    </location>
</feature>
<proteinExistence type="inferred from homology"/>
<dbReference type="SUPFAM" id="SSF56112">
    <property type="entry name" value="Protein kinase-like (PK-like)"/>
    <property type="match status" value="1"/>
</dbReference>
<dbReference type="EMBL" id="JAEUBG010000721">
    <property type="protein sequence ID" value="KAH3687614.1"/>
    <property type="molecule type" value="Genomic_DNA"/>
</dbReference>
<gene>
    <name evidence="4" type="ORF">WICPIJ_001424</name>
</gene>
<evidence type="ECO:0000256" key="2">
    <source>
        <dbReference type="SAM" id="MobiDB-lite"/>
    </source>
</evidence>
<dbReference type="OrthoDB" id="10267235at2759"/>
<evidence type="ECO:0000313" key="4">
    <source>
        <dbReference type="EMBL" id="KAH3687614.1"/>
    </source>
</evidence>
<dbReference type="Pfam" id="PF01633">
    <property type="entry name" value="Choline_kinase"/>
    <property type="match status" value="1"/>
</dbReference>
<dbReference type="PANTHER" id="PTHR22603:SF93">
    <property type="entry name" value="RE24176P"/>
    <property type="match status" value="1"/>
</dbReference>
<feature type="domain" description="Choline kinase N-terminal" evidence="3">
    <location>
        <begin position="230"/>
        <end position="272"/>
    </location>
</feature>
<name>A0A9P8QDP8_WICPI</name>
<reference evidence="4" key="1">
    <citation type="journal article" date="2021" name="Open Biol.">
        <title>Shared evolutionary footprints suggest mitochondrial oxidative damage underlies multiple complex I losses in fungi.</title>
        <authorList>
            <person name="Schikora-Tamarit M.A."/>
            <person name="Marcet-Houben M."/>
            <person name="Nosek J."/>
            <person name="Gabaldon T."/>
        </authorList>
    </citation>
    <scope>NUCLEOTIDE SEQUENCE</scope>
    <source>
        <strain evidence="4">CBS2887</strain>
    </source>
</reference>
<sequence length="749" mass="84913">MQLSLQAKLQTNKQTNSQKRIEKENFDKVTLPLTPWRYDSEIFGKRRTSYSKMQTMMPDKPTIPPHSPQQFRRNTSRSNSNSIITSSSSASNNNSNIGTPIMTPVRSRSRSRGGAGSRRPSLSNNRRNSSKSFISLTVNDGDEEEESGSMRATKFPYISPISPYLQAINSSSSSNNHGALSSGSVIVTSSSMIPPLESLTLPPASSGSSNVNQPVSQHSTVASSINSGPEKFEIPSINATLDHTLPQQYFKSDLLSVVQQLGITKWKKLPAHVANDIQVKRISGALTNAIFRIDAPSIHVLKSVELHHLIFPTLLLRVYGPNVESIIDRESELKILMRLSLRNIGPRLFGCFTNGRVEQYLDNAITLTKSDIMNQRISARIARRMRQLHTGIRLTTRERLEGPVVFKNLKKWSALVSEMGVKDEVKVFGMTFAKFYQVLEKYKAWLQKQYGGEAKMREELVFCHNDTQYGNLLFTTPKSQLQAPFEKDRDLSNENLSSNLSTLSLQDIQTLHPTAIEQTQDQSLVVIDFEYSGANLPEYDIANHFCEWMQNYNHPSKPWAIWESDFPNLEMQLNLIYSYLIYGDMTFVERDNDKSDDKKDKLKKLEECAKRVYDMSIVWRGMVSFNWILWAILQNGQKDDEIKKQQDGADVELVGPNGEVYNIKTATSEDQVSYSDEEAVSDEDEDDQFQNSGEADVDSFDYIKYTQEKVRVFLGDMVQLNIVALADIDDQGIRDTLKYLPCKFYNIEP</sequence>
<feature type="compositionally biased region" description="Polar residues" evidence="2">
    <location>
        <begin position="1"/>
        <end position="18"/>
    </location>
</feature>
<dbReference type="GO" id="GO:0005737">
    <property type="term" value="C:cytoplasm"/>
    <property type="evidence" value="ECO:0007669"/>
    <property type="project" value="TreeGrafter"/>
</dbReference>
<dbReference type="GO" id="GO:0004103">
    <property type="term" value="F:choline kinase activity"/>
    <property type="evidence" value="ECO:0007669"/>
    <property type="project" value="TreeGrafter"/>
</dbReference>
<dbReference type="CDD" id="cd05157">
    <property type="entry name" value="ETNK_euk"/>
    <property type="match status" value="1"/>
</dbReference>
<feature type="region of interest" description="Disordered" evidence="2">
    <location>
        <begin position="669"/>
        <end position="693"/>
    </location>
</feature>
<dbReference type="GO" id="GO:0006646">
    <property type="term" value="P:phosphatidylethanolamine biosynthetic process"/>
    <property type="evidence" value="ECO:0007669"/>
    <property type="project" value="TreeGrafter"/>
</dbReference>
<evidence type="ECO:0000259" key="3">
    <source>
        <dbReference type="Pfam" id="PF04428"/>
    </source>
</evidence>
<dbReference type="InterPro" id="IPR007521">
    <property type="entry name" value="Choline_kin_N"/>
</dbReference>
<reference evidence="4" key="2">
    <citation type="submission" date="2021-01" db="EMBL/GenBank/DDBJ databases">
        <authorList>
            <person name="Schikora-Tamarit M.A."/>
        </authorList>
    </citation>
    <scope>NUCLEOTIDE SEQUENCE</scope>
    <source>
        <strain evidence="4">CBS2887</strain>
    </source>
</reference>
<dbReference type="Proteomes" id="UP000774326">
    <property type="component" value="Unassembled WGS sequence"/>
</dbReference>
<feature type="region of interest" description="Disordered" evidence="2">
    <location>
        <begin position="1"/>
        <end position="23"/>
    </location>
</feature>
<dbReference type="InterPro" id="IPR011009">
    <property type="entry name" value="Kinase-like_dom_sf"/>
</dbReference>
<dbReference type="PANTHER" id="PTHR22603">
    <property type="entry name" value="CHOLINE/ETHANOALAMINE KINASE"/>
    <property type="match status" value="1"/>
</dbReference>
<dbReference type="GO" id="GO:0004305">
    <property type="term" value="F:ethanolamine kinase activity"/>
    <property type="evidence" value="ECO:0007669"/>
    <property type="project" value="TreeGrafter"/>
</dbReference>
<comment type="caution">
    <text evidence="4">The sequence shown here is derived from an EMBL/GenBank/DDBJ whole genome shotgun (WGS) entry which is preliminary data.</text>
</comment>
<dbReference type="Gene3D" id="3.30.200.20">
    <property type="entry name" value="Phosphorylase Kinase, domain 1"/>
    <property type="match status" value="1"/>
</dbReference>